<proteinExistence type="predicted"/>
<evidence type="ECO:0000313" key="2">
    <source>
        <dbReference type="Proteomes" id="UP000034037"/>
    </source>
</evidence>
<dbReference type="Gene3D" id="3.40.50.150">
    <property type="entry name" value="Vaccinia Virus protein VP39"/>
    <property type="match status" value="1"/>
</dbReference>
<dbReference type="PATRIC" id="fig|92706.3.peg.2690"/>
<dbReference type="RefSeq" id="WP_003859472.1">
    <property type="nucleotide sequence ID" value="NZ_CP011309.1"/>
</dbReference>
<dbReference type="CDD" id="cd02440">
    <property type="entry name" value="AdoMet_MTases"/>
    <property type="match status" value="1"/>
</dbReference>
<keyword evidence="1" id="KW-0489">Methyltransferase</keyword>
<reference evidence="1 2" key="1">
    <citation type="submission" date="2015-04" db="EMBL/GenBank/DDBJ databases">
        <title>Complete Genome Sequence of Brevibacterium flavum ATCC 15168.</title>
        <authorList>
            <person name="Ahn J."/>
            <person name="Park G."/>
            <person name="Jeon W."/>
            <person name="Jang Y."/>
            <person name="Jang M."/>
            <person name="Lee H."/>
            <person name="Lee H."/>
        </authorList>
    </citation>
    <scope>NUCLEOTIDE SEQUENCE [LARGE SCALE GENOMIC DNA]</scope>
    <source>
        <strain evidence="1 2">ATCC 15168</strain>
    </source>
</reference>
<evidence type="ECO:0000313" key="1">
    <source>
        <dbReference type="EMBL" id="AKF28348.1"/>
    </source>
</evidence>
<organism evidence="1 2">
    <name type="scientific">[Brevibacterium] flavum</name>
    <dbReference type="NCBI Taxonomy" id="92706"/>
    <lineage>
        <taxon>Bacteria</taxon>
        <taxon>Bacillati</taxon>
        <taxon>Actinomycetota</taxon>
        <taxon>Actinomycetes</taxon>
        <taxon>Mycobacteriales</taxon>
        <taxon>Corynebacteriaceae</taxon>
        <taxon>Corynebacterium</taxon>
    </lineage>
</organism>
<name>A0A0F6WRH8_9CORY</name>
<keyword evidence="1" id="KW-0808">Transferase</keyword>
<dbReference type="GO" id="GO:0008168">
    <property type="term" value="F:methyltransferase activity"/>
    <property type="evidence" value="ECO:0007669"/>
    <property type="project" value="UniProtKB-KW"/>
</dbReference>
<keyword evidence="2" id="KW-1185">Reference proteome</keyword>
<dbReference type="SUPFAM" id="SSF53335">
    <property type="entry name" value="S-adenosyl-L-methionine-dependent methyltransferases"/>
    <property type="match status" value="1"/>
</dbReference>
<sequence>MPIWNHNTAYRPWLVSKLKGSRSLLDVGSGDHSFADLAGHQVAHVDVVDSLINTTFEEFQPTQSYDAITFIASLHHMNAEEALNKAVRILNPGGKLLIVGLAKNKTASDWIISGLQALLSRPISLINREQQIYPFPTKEPSESLHEIRQLTKQFLPHRRIRRGIHFRYLLEWTKP</sequence>
<protein>
    <submittedName>
        <fullName evidence="1">SAM-dependent methyltransferase</fullName>
    </submittedName>
</protein>
<dbReference type="GO" id="GO:0032259">
    <property type="term" value="P:methylation"/>
    <property type="evidence" value="ECO:0007669"/>
    <property type="project" value="UniProtKB-KW"/>
</dbReference>
<dbReference type="HOGENOM" id="CLU_090578_0_0_11"/>
<dbReference type="Proteomes" id="UP000034037">
    <property type="component" value="Chromosome"/>
</dbReference>
<gene>
    <name evidence="1" type="ORF">YH66_12835</name>
</gene>
<dbReference type="InterPro" id="IPR029063">
    <property type="entry name" value="SAM-dependent_MTases_sf"/>
</dbReference>
<dbReference type="AlphaFoldDB" id="A0A0F6WRH8"/>
<dbReference type="Pfam" id="PF13489">
    <property type="entry name" value="Methyltransf_23"/>
    <property type="match status" value="1"/>
</dbReference>
<accession>A0A0F6WRH8</accession>
<dbReference type="EMBL" id="CP011309">
    <property type="protein sequence ID" value="AKF28348.1"/>
    <property type="molecule type" value="Genomic_DNA"/>
</dbReference>